<reference evidence="1 2" key="1">
    <citation type="journal article" date="2015" name="Genome Biol.">
        <title>Comparative genomics of Steinernema reveals deeply conserved gene regulatory networks.</title>
        <authorList>
            <person name="Dillman A.R."/>
            <person name="Macchietto M."/>
            <person name="Porter C.F."/>
            <person name="Rogers A."/>
            <person name="Williams B."/>
            <person name="Antoshechkin I."/>
            <person name="Lee M.M."/>
            <person name="Goodwin Z."/>
            <person name="Lu X."/>
            <person name="Lewis E.E."/>
            <person name="Goodrich-Blair H."/>
            <person name="Stock S.P."/>
            <person name="Adams B.J."/>
            <person name="Sternberg P.W."/>
            <person name="Mortazavi A."/>
        </authorList>
    </citation>
    <scope>NUCLEOTIDE SEQUENCE [LARGE SCALE GENOMIC DNA]</scope>
    <source>
        <strain evidence="1 2">ALL</strain>
    </source>
</reference>
<organism evidence="1 2">
    <name type="scientific">Steinernema carpocapsae</name>
    <name type="common">Entomopathogenic nematode</name>
    <dbReference type="NCBI Taxonomy" id="34508"/>
    <lineage>
        <taxon>Eukaryota</taxon>
        <taxon>Metazoa</taxon>
        <taxon>Ecdysozoa</taxon>
        <taxon>Nematoda</taxon>
        <taxon>Chromadorea</taxon>
        <taxon>Rhabditida</taxon>
        <taxon>Tylenchina</taxon>
        <taxon>Panagrolaimomorpha</taxon>
        <taxon>Strongyloidoidea</taxon>
        <taxon>Steinernematidae</taxon>
        <taxon>Steinernema</taxon>
    </lineage>
</organism>
<evidence type="ECO:0000313" key="2">
    <source>
        <dbReference type="Proteomes" id="UP000298663"/>
    </source>
</evidence>
<gene>
    <name evidence="1" type="ORF">L596_015610</name>
</gene>
<evidence type="ECO:0000313" key="1">
    <source>
        <dbReference type="EMBL" id="TKR81792.1"/>
    </source>
</evidence>
<accession>A0A4U5NGG5</accession>
<proteinExistence type="predicted"/>
<dbReference type="AlphaFoldDB" id="A0A4U5NGG5"/>
<protein>
    <submittedName>
        <fullName evidence="1">Uncharacterized protein</fullName>
    </submittedName>
</protein>
<keyword evidence="2" id="KW-1185">Reference proteome</keyword>
<dbReference type="EMBL" id="AZBU02000004">
    <property type="protein sequence ID" value="TKR81792.1"/>
    <property type="molecule type" value="Genomic_DNA"/>
</dbReference>
<name>A0A4U5NGG5_STECR</name>
<sequence>MHASIPLSGLGFFWAILYRMDGKKSPPSGQTESPHMSNAGWRPVGFTSFSSETDRSFLASELEMTPFCLVSALPG</sequence>
<reference evidence="1 2" key="2">
    <citation type="journal article" date="2019" name="G3 (Bethesda)">
        <title>Hybrid Assembly of the Genome of the Entomopathogenic Nematode Steinernema carpocapsae Identifies the X-Chromosome.</title>
        <authorList>
            <person name="Serra L."/>
            <person name="Macchietto M."/>
            <person name="Macias-Munoz A."/>
            <person name="McGill C.J."/>
            <person name="Rodriguez I.M."/>
            <person name="Rodriguez B."/>
            <person name="Murad R."/>
            <person name="Mortazavi A."/>
        </authorList>
    </citation>
    <scope>NUCLEOTIDE SEQUENCE [LARGE SCALE GENOMIC DNA]</scope>
    <source>
        <strain evidence="1 2">ALL</strain>
    </source>
</reference>
<dbReference type="Proteomes" id="UP000298663">
    <property type="component" value="Unassembled WGS sequence"/>
</dbReference>
<comment type="caution">
    <text evidence="1">The sequence shown here is derived from an EMBL/GenBank/DDBJ whole genome shotgun (WGS) entry which is preliminary data.</text>
</comment>